<dbReference type="Proteomes" id="UP000076154">
    <property type="component" value="Unassembled WGS sequence"/>
</dbReference>
<feature type="region of interest" description="Disordered" evidence="1">
    <location>
        <begin position="529"/>
        <end position="581"/>
    </location>
</feature>
<gene>
    <name evidence="2" type="ORF">Hypma_005857</name>
</gene>
<dbReference type="AlphaFoldDB" id="A0A369KD54"/>
<name>A0A369KD54_HYPMA</name>
<feature type="compositionally biased region" description="Polar residues" evidence="1">
    <location>
        <begin position="791"/>
        <end position="801"/>
    </location>
</feature>
<feature type="compositionally biased region" description="Pro residues" evidence="1">
    <location>
        <begin position="684"/>
        <end position="695"/>
    </location>
</feature>
<dbReference type="InParanoid" id="A0A369KD54"/>
<comment type="caution">
    <text evidence="2">The sequence shown here is derived from an EMBL/GenBank/DDBJ whole genome shotgun (WGS) entry which is preliminary data.</text>
</comment>
<sequence>MSPPSPVNKFVDTRRYSMQRLLSFHGYDEAPVINDSLLFQIPHFRQHFGRIVSVDQKTFELWSPNSSQNAYISGVVPKEFNMDLPPDLLQRRYDGHLGKFDYTVNPQMASFNHLWRGFILRPSVGHARRDVLPEYILVHDEWQSLSSNSSPHAGRLKVALCNALEARYDSLLSEMTLSFGVASIQPDFWDLRPSALPRTEVTALRKINLYENAVDQVVQIQRHLREMSAWMVMARIFMEEGKTWRPTVLRRQGVSPGNDDYLGVWINGCKEDPVLWLLSHGVPCFIAHEIAPTDFVSKTASMSTIPDFWRNTDALRLRREANGYDRIGLRDSVGPFTFNYVVLRPPFPPMSSESRRNSSAAAQGWNGPVEGWSVIPDLPDDYSDDGSDDIPLAPRPTPSNPDHAAPLLDYVPQPEGQRSWLRPPPVAPRPSGKWSSWKYDDGEKQVVEVGKQKSKTLSGQPYYDRIRGRRIYFTYRPSAPPELTSDVAIFGLPAPRVPYIGIGDRARAPSHWLYPVENPDRRDVGRIVHPPVAPSIPTPSVEAAPRPVPPLGGSGTRLPSEEPPVSLGSTSSRSPSPSVKMDVDPVPSPYLRSDAFSLNISWSALVDSFSLVSQGLGDAQILRVVRTVTESRQTVWFATTSDATADVLRTALASSPSLPTVNYAWATLEEYQQAVSISDHSWSPPLPSVRPPSPDARPLRNRGYRGPSRRSRSPSPYWRPAPPPRRDTTRAESSRRPRRFSPPRRYSPDRFSHRLRSHSPVPYRRASRHWSPEPSARSSVRWSRSPFRRPLTQSMSSSSHIDSGAPVSRDVSPFMSRPTSSLPTHPTIAYPVPPVLPTYTRPPSATLPTDVFPPPMFPGMPPTLPTEMPPLHPAQTQSSAAFAAAYYSQLAHYYLTAAATGQAVNTPAVAAPPTFPTLSPPSVEVSPPPPRALQD</sequence>
<evidence type="ECO:0000313" key="2">
    <source>
        <dbReference type="EMBL" id="RDB30595.1"/>
    </source>
</evidence>
<reference evidence="2" key="1">
    <citation type="submission" date="2018-04" db="EMBL/GenBank/DDBJ databases">
        <title>Whole genome sequencing of Hypsizygus marmoreus.</title>
        <authorList>
            <person name="Choi I.-G."/>
            <person name="Min B."/>
            <person name="Kim J.-G."/>
            <person name="Kim S."/>
            <person name="Oh Y.-L."/>
            <person name="Kong W.-S."/>
            <person name="Park H."/>
            <person name="Jeong J."/>
            <person name="Song E.-S."/>
        </authorList>
    </citation>
    <scope>NUCLEOTIDE SEQUENCE [LARGE SCALE GENOMIC DNA]</scope>
    <source>
        <strain evidence="2">51987-8</strain>
    </source>
</reference>
<feature type="compositionally biased region" description="Basic residues" evidence="1">
    <location>
        <begin position="699"/>
        <end position="712"/>
    </location>
</feature>
<feature type="compositionally biased region" description="Acidic residues" evidence="1">
    <location>
        <begin position="378"/>
        <end position="388"/>
    </location>
</feature>
<accession>A0A369KD54</accession>
<evidence type="ECO:0000313" key="3">
    <source>
        <dbReference type="Proteomes" id="UP000076154"/>
    </source>
</evidence>
<feature type="compositionally biased region" description="Pro residues" evidence="1">
    <location>
        <begin position="926"/>
        <end position="935"/>
    </location>
</feature>
<feature type="compositionally biased region" description="Basic and acidic residues" evidence="1">
    <location>
        <begin position="724"/>
        <end position="735"/>
    </location>
</feature>
<organism evidence="2 3">
    <name type="scientific">Hypsizygus marmoreus</name>
    <name type="common">White beech mushroom</name>
    <name type="synonym">Agaricus marmoreus</name>
    <dbReference type="NCBI Taxonomy" id="39966"/>
    <lineage>
        <taxon>Eukaryota</taxon>
        <taxon>Fungi</taxon>
        <taxon>Dikarya</taxon>
        <taxon>Basidiomycota</taxon>
        <taxon>Agaricomycotina</taxon>
        <taxon>Agaricomycetes</taxon>
        <taxon>Agaricomycetidae</taxon>
        <taxon>Agaricales</taxon>
        <taxon>Tricholomatineae</taxon>
        <taxon>Lyophyllaceae</taxon>
        <taxon>Hypsizygus</taxon>
    </lineage>
</organism>
<dbReference type="OrthoDB" id="3066419at2759"/>
<keyword evidence="3" id="KW-1185">Reference proteome</keyword>
<evidence type="ECO:0000256" key="1">
    <source>
        <dbReference type="SAM" id="MobiDB-lite"/>
    </source>
</evidence>
<feature type="region of interest" description="Disordered" evidence="1">
    <location>
        <begin position="679"/>
        <end position="826"/>
    </location>
</feature>
<feature type="region of interest" description="Disordered" evidence="1">
    <location>
        <begin position="910"/>
        <end position="935"/>
    </location>
</feature>
<feature type="compositionally biased region" description="Low complexity" evidence="1">
    <location>
        <begin position="563"/>
        <end position="578"/>
    </location>
</feature>
<proteinExistence type="predicted"/>
<dbReference type="EMBL" id="LUEZ02000004">
    <property type="protein sequence ID" value="RDB30595.1"/>
    <property type="molecule type" value="Genomic_DNA"/>
</dbReference>
<protein>
    <submittedName>
        <fullName evidence="2">Uncharacterized protein</fullName>
    </submittedName>
</protein>
<feature type="region of interest" description="Disordered" evidence="1">
    <location>
        <begin position="351"/>
        <end position="370"/>
    </location>
</feature>
<feature type="region of interest" description="Disordered" evidence="1">
    <location>
        <begin position="376"/>
        <end position="435"/>
    </location>
</feature>